<proteinExistence type="predicted"/>
<organism evidence="1">
    <name type="scientific">Anguilla anguilla</name>
    <name type="common">European freshwater eel</name>
    <name type="synonym">Muraena anguilla</name>
    <dbReference type="NCBI Taxonomy" id="7936"/>
    <lineage>
        <taxon>Eukaryota</taxon>
        <taxon>Metazoa</taxon>
        <taxon>Chordata</taxon>
        <taxon>Craniata</taxon>
        <taxon>Vertebrata</taxon>
        <taxon>Euteleostomi</taxon>
        <taxon>Actinopterygii</taxon>
        <taxon>Neopterygii</taxon>
        <taxon>Teleostei</taxon>
        <taxon>Anguilliformes</taxon>
        <taxon>Anguillidae</taxon>
        <taxon>Anguilla</taxon>
    </lineage>
</organism>
<sequence>MFSAAAVFPVARACAGSYQLQLLR</sequence>
<accession>A0A0E9ULL3</accession>
<name>A0A0E9ULL3_ANGAN</name>
<dbReference type="AlphaFoldDB" id="A0A0E9ULL3"/>
<reference evidence="1" key="1">
    <citation type="submission" date="2014-11" db="EMBL/GenBank/DDBJ databases">
        <authorList>
            <person name="Amaro Gonzalez C."/>
        </authorList>
    </citation>
    <scope>NUCLEOTIDE SEQUENCE</scope>
</reference>
<reference evidence="1" key="2">
    <citation type="journal article" date="2015" name="Fish Shellfish Immunol.">
        <title>Early steps in the European eel (Anguilla anguilla)-Vibrio vulnificus interaction in the gills: Role of the RtxA13 toxin.</title>
        <authorList>
            <person name="Callol A."/>
            <person name="Pajuelo D."/>
            <person name="Ebbesson L."/>
            <person name="Teles M."/>
            <person name="MacKenzie S."/>
            <person name="Amaro C."/>
        </authorList>
    </citation>
    <scope>NUCLEOTIDE SEQUENCE</scope>
</reference>
<dbReference type="EMBL" id="GBXM01042432">
    <property type="protein sequence ID" value="JAH66145.1"/>
    <property type="molecule type" value="Transcribed_RNA"/>
</dbReference>
<evidence type="ECO:0000313" key="1">
    <source>
        <dbReference type="EMBL" id="JAH66145.1"/>
    </source>
</evidence>
<protein>
    <submittedName>
        <fullName evidence="1">Uncharacterized protein</fullName>
    </submittedName>
</protein>